<evidence type="ECO:0000256" key="1">
    <source>
        <dbReference type="SAM" id="MobiDB-lite"/>
    </source>
</evidence>
<proteinExistence type="predicted"/>
<feature type="compositionally biased region" description="Basic and acidic residues" evidence="1">
    <location>
        <begin position="90"/>
        <end position="108"/>
    </location>
</feature>
<dbReference type="AlphaFoldDB" id="A0A834XYZ0"/>
<reference evidence="2 3" key="1">
    <citation type="submission" date="2020-08" db="EMBL/GenBank/DDBJ databases">
        <title>Aphidius gifuensis genome sequencing and assembly.</title>
        <authorList>
            <person name="Du Z."/>
        </authorList>
    </citation>
    <scope>NUCLEOTIDE SEQUENCE [LARGE SCALE GENOMIC DNA]</scope>
    <source>
        <strain evidence="2">YNYX2018</strain>
        <tissue evidence="2">Adults</tissue>
    </source>
</reference>
<feature type="region of interest" description="Disordered" evidence="1">
    <location>
        <begin position="87"/>
        <end position="108"/>
    </location>
</feature>
<accession>A0A834XYZ0</accession>
<keyword evidence="3" id="KW-1185">Reference proteome</keyword>
<sequence>MVKRKAPPKREWKIYSVHILAAANTYSRAEIKVKDLEKKPYAFTDDGDPEGQVAQLNSSMRVFLMKQKNDTTDSSTDELEVDSIQNSVTDEIHDEHNDAINDYTPTRDNDVTASMNLDQDYIVTDSLAEDVFLSEVGLASNQDHKKKYVIKK</sequence>
<comment type="caution">
    <text evidence="2">The sequence shown here is derived from an EMBL/GenBank/DDBJ whole genome shotgun (WGS) entry which is preliminary data.</text>
</comment>
<dbReference type="Proteomes" id="UP000639338">
    <property type="component" value="Unassembled WGS sequence"/>
</dbReference>
<dbReference type="EMBL" id="JACMRX010000001">
    <property type="protein sequence ID" value="KAF7996178.1"/>
    <property type="molecule type" value="Genomic_DNA"/>
</dbReference>
<gene>
    <name evidence="2" type="ORF">HCN44_001319</name>
</gene>
<protein>
    <submittedName>
        <fullName evidence="2">Uncharacterized protein</fullName>
    </submittedName>
</protein>
<name>A0A834XYZ0_APHGI</name>
<evidence type="ECO:0000313" key="3">
    <source>
        <dbReference type="Proteomes" id="UP000639338"/>
    </source>
</evidence>
<organism evidence="2 3">
    <name type="scientific">Aphidius gifuensis</name>
    <name type="common">Parasitoid wasp</name>
    <dbReference type="NCBI Taxonomy" id="684658"/>
    <lineage>
        <taxon>Eukaryota</taxon>
        <taxon>Metazoa</taxon>
        <taxon>Ecdysozoa</taxon>
        <taxon>Arthropoda</taxon>
        <taxon>Hexapoda</taxon>
        <taxon>Insecta</taxon>
        <taxon>Pterygota</taxon>
        <taxon>Neoptera</taxon>
        <taxon>Endopterygota</taxon>
        <taxon>Hymenoptera</taxon>
        <taxon>Apocrita</taxon>
        <taxon>Ichneumonoidea</taxon>
        <taxon>Braconidae</taxon>
        <taxon>Aphidiinae</taxon>
        <taxon>Aphidius</taxon>
    </lineage>
</organism>
<evidence type="ECO:0000313" key="2">
    <source>
        <dbReference type="EMBL" id="KAF7996178.1"/>
    </source>
</evidence>